<reference evidence="2 3" key="1">
    <citation type="journal article" date="2021" name="Sci. Rep.">
        <title>Genome sequencing of the multicellular alga Astrephomene provides insights into convergent evolution of germ-soma differentiation.</title>
        <authorList>
            <person name="Yamashita S."/>
            <person name="Yamamoto K."/>
            <person name="Matsuzaki R."/>
            <person name="Suzuki S."/>
            <person name="Yamaguchi H."/>
            <person name="Hirooka S."/>
            <person name="Minakuchi Y."/>
            <person name="Miyagishima S."/>
            <person name="Kawachi M."/>
            <person name="Toyoda A."/>
            <person name="Nozaki H."/>
        </authorList>
    </citation>
    <scope>NUCLEOTIDE SEQUENCE [LARGE SCALE GENOMIC DNA]</scope>
    <source>
        <strain evidence="2 3">NIES-4017</strain>
    </source>
</reference>
<dbReference type="InterPro" id="IPR016040">
    <property type="entry name" value="NAD(P)-bd_dom"/>
</dbReference>
<dbReference type="PANTHER" id="PTHR12126:SF16">
    <property type="entry name" value="MIOREX COMPLEX COMPONENT 2"/>
    <property type="match status" value="1"/>
</dbReference>
<organism evidence="2 3">
    <name type="scientific">Astrephomene gubernaculifera</name>
    <dbReference type="NCBI Taxonomy" id="47775"/>
    <lineage>
        <taxon>Eukaryota</taxon>
        <taxon>Viridiplantae</taxon>
        <taxon>Chlorophyta</taxon>
        <taxon>core chlorophytes</taxon>
        <taxon>Chlorophyceae</taxon>
        <taxon>CS clade</taxon>
        <taxon>Chlamydomonadales</taxon>
        <taxon>Astrephomenaceae</taxon>
        <taxon>Astrephomene</taxon>
    </lineage>
</organism>
<evidence type="ECO:0000313" key="2">
    <source>
        <dbReference type="EMBL" id="GFR40590.1"/>
    </source>
</evidence>
<gene>
    <name evidence="2" type="ORF">Agub_g1170</name>
</gene>
<proteinExistence type="predicted"/>
<feature type="domain" description="NAD(P)-binding" evidence="1">
    <location>
        <begin position="61"/>
        <end position="194"/>
    </location>
</feature>
<dbReference type="GO" id="GO:0044877">
    <property type="term" value="F:protein-containing complex binding"/>
    <property type="evidence" value="ECO:0007669"/>
    <property type="project" value="TreeGrafter"/>
</dbReference>
<dbReference type="SUPFAM" id="SSF51735">
    <property type="entry name" value="NAD(P)-binding Rossmann-fold domains"/>
    <property type="match status" value="1"/>
</dbReference>
<evidence type="ECO:0000259" key="1">
    <source>
        <dbReference type="Pfam" id="PF13460"/>
    </source>
</evidence>
<evidence type="ECO:0000313" key="3">
    <source>
        <dbReference type="Proteomes" id="UP001054857"/>
    </source>
</evidence>
<name>A0AAD3DF10_9CHLO</name>
<comment type="caution">
    <text evidence="2">The sequence shown here is derived from an EMBL/GenBank/DDBJ whole genome shotgun (WGS) entry which is preliminary data.</text>
</comment>
<dbReference type="InterPro" id="IPR036291">
    <property type="entry name" value="NAD(P)-bd_dom_sf"/>
</dbReference>
<dbReference type="Pfam" id="PF13460">
    <property type="entry name" value="NAD_binding_10"/>
    <property type="match status" value="1"/>
</dbReference>
<dbReference type="Gene3D" id="3.40.50.720">
    <property type="entry name" value="NAD(P)-binding Rossmann-like Domain"/>
    <property type="match status" value="1"/>
</dbReference>
<dbReference type="InterPro" id="IPR051207">
    <property type="entry name" value="ComplexI_NDUFA9_subunit"/>
</dbReference>
<dbReference type="PANTHER" id="PTHR12126">
    <property type="entry name" value="NADH-UBIQUINONE OXIDOREDUCTASE 39 KDA SUBUNIT-RELATED"/>
    <property type="match status" value="1"/>
</dbReference>
<dbReference type="AlphaFoldDB" id="A0AAD3DF10"/>
<dbReference type="EMBL" id="BMAR01000001">
    <property type="protein sequence ID" value="GFR40590.1"/>
    <property type="molecule type" value="Genomic_DNA"/>
</dbReference>
<protein>
    <recommendedName>
        <fullName evidence="1">NAD(P)-binding domain-containing protein</fullName>
    </recommendedName>
</protein>
<dbReference type="Proteomes" id="UP001054857">
    <property type="component" value="Unassembled WGS sequence"/>
</dbReference>
<accession>A0AAD3DF10</accession>
<dbReference type="GO" id="GO:0005739">
    <property type="term" value="C:mitochondrion"/>
    <property type="evidence" value="ECO:0007669"/>
    <property type="project" value="TreeGrafter"/>
</dbReference>
<keyword evidence="3" id="KW-1185">Reference proteome</keyword>
<sequence>MSQLLSSALAKTTKLAKGRHLQLLCNTSVRAFSTPSGDASSATSSAAQGAPSGPPKLVVLGGRGFVGSHVCQEAVSAGLSVVGMSRGGTPPLVQESWVDSVEWVRGNALEPQTLAPYLQGAHAVISCIGGFGTNQQMLKINGAANVSAIEAAKAAGVPRFVYISATIPNIPGIETLLEGYVRGKQTAEQALRTHFPSTGVALRPGVIYGDRVISASLTVPLGLAFQPLEMLLGKLGADKAQQLSGLPLLGAAFVPPVSVQAVARAAVQAAMGANVPGGVIDVWELASKYK</sequence>